<dbReference type="GO" id="GO:0006508">
    <property type="term" value="P:proteolysis"/>
    <property type="evidence" value="ECO:0007669"/>
    <property type="project" value="UniProtKB-KW"/>
</dbReference>
<evidence type="ECO:0000313" key="7">
    <source>
        <dbReference type="EMBL" id="KAK2628055.1"/>
    </source>
</evidence>
<keyword evidence="5" id="KW-0325">Glycoprotein</keyword>
<reference evidence="7" key="1">
    <citation type="submission" date="2023-06" db="EMBL/GenBank/DDBJ databases">
        <title>Draft genome of Marssonina rosae.</title>
        <authorList>
            <person name="Cheng Q."/>
        </authorList>
    </citation>
    <scope>NUCLEOTIDE SEQUENCE</scope>
    <source>
        <strain evidence="7">R4</strain>
    </source>
</reference>
<dbReference type="PANTHER" id="PTHR11802:SF131">
    <property type="entry name" value="CARBOXYPEPTIDASE"/>
    <property type="match status" value="1"/>
</dbReference>
<dbReference type="EMBL" id="JAUBYV010000003">
    <property type="protein sequence ID" value="KAK2628055.1"/>
    <property type="molecule type" value="Genomic_DNA"/>
</dbReference>
<dbReference type="PANTHER" id="PTHR11802">
    <property type="entry name" value="SERINE PROTEASE FAMILY S10 SERINE CARBOXYPEPTIDASE"/>
    <property type="match status" value="1"/>
</dbReference>
<keyword evidence="6" id="KW-0732">Signal</keyword>
<dbReference type="GO" id="GO:0004185">
    <property type="term" value="F:serine-type carboxypeptidase activity"/>
    <property type="evidence" value="ECO:0007669"/>
    <property type="project" value="UniProtKB-UniRule"/>
</dbReference>
<comment type="similarity">
    <text evidence="1 6">Belongs to the peptidase S10 family.</text>
</comment>
<evidence type="ECO:0000256" key="3">
    <source>
        <dbReference type="ARBA" id="ARBA00022670"/>
    </source>
</evidence>
<comment type="caution">
    <text evidence="7">The sequence shown here is derived from an EMBL/GenBank/DDBJ whole genome shotgun (WGS) entry which is preliminary data.</text>
</comment>
<evidence type="ECO:0000256" key="4">
    <source>
        <dbReference type="ARBA" id="ARBA00022801"/>
    </source>
</evidence>
<protein>
    <recommendedName>
        <fullName evidence="6">Carboxypeptidase</fullName>
        <ecNumber evidence="6">3.4.16.-</ecNumber>
    </recommendedName>
</protein>
<evidence type="ECO:0000256" key="6">
    <source>
        <dbReference type="RuleBase" id="RU361156"/>
    </source>
</evidence>
<feature type="chain" id="PRO_5041766249" description="Carboxypeptidase" evidence="6">
    <location>
        <begin position="27"/>
        <end position="565"/>
    </location>
</feature>
<dbReference type="PROSITE" id="PS00131">
    <property type="entry name" value="CARBOXYPEPT_SER_SER"/>
    <property type="match status" value="1"/>
</dbReference>
<dbReference type="GO" id="GO:0000324">
    <property type="term" value="C:fungal-type vacuole"/>
    <property type="evidence" value="ECO:0007669"/>
    <property type="project" value="TreeGrafter"/>
</dbReference>
<keyword evidence="8" id="KW-1185">Reference proteome</keyword>
<dbReference type="Proteomes" id="UP001285354">
    <property type="component" value="Unassembled WGS sequence"/>
</dbReference>
<dbReference type="SUPFAM" id="SSF53474">
    <property type="entry name" value="alpha/beta-Hydrolases"/>
    <property type="match status" value="1"/>
</dbReference>
<dbReference type="InterPro" id="IPR001563">
    <property type="entry name" value="Peptidase_S10"/>
</dbReference>
<dbReference type="AlphaFoldDB" id="A0AAD9T4C5"/>
<dbReference type="InterPro" id="IPR029058">
    <property type="entry name" value="AB_hydrolase_fold"/>
</dbReference>
<dbReference type="InterPro" id="IPR018202">
    <property type="entry name" value="Ser_caboxypep_ser_AS"/>
</dbReference>
<dbReference type="EC" id="3.4.16.-" evidence="6"/>
<proteinExistence type="inferred from homology"/>
<name>A0AAD9T4C5_9HELO</name>
<accession>A0AAD9T4C5</accession>
<dbReference type="PRINTS" id="PR00724">
    <property type="entry name" value="CRBOXYPTASEC"/>
</dbReference>
<organism evidence="7 8">
    <name type="scientific">Diplocarpon rosae</name>
    <dbReference type="NCBI Taxonomy" id="946125"/>
    <lineage>
        <taxon>Eukaryota</taxon>
        <taxon>Fungi</taxon>
        <taxon>Dikarya</taxon>
        <taxon>Ascomycota</taxon>
        <taxon>Pezizomycotina</taxon>
        <taxon>Leotiomycetes</taxon>
        <taxon>Helotiales</taxon>
        <taxon>Drepanopezizaceae</taxon>
        <taxon>Diplocarpon</taxon>
    </lineage>
</organism>
<keyword evidence="3 6" id="KW-0645">Protease</keyword>
<sequence length="565" mass="63063">MPLFDRISKMLFLFATSVTLMVGISASKNTQPNLQAWSHYRPKHARQLPANVTGLQTITTPQNVTIRYKEPGKEGVCETTPGVNSYSGYIDLDENSHTFFWFFEARNNPKEAPITLWLNGGPGSDSLIGLFQELGPCSVTENLTSQINPYSWTEVSNMLFLSQPLGTGFSYGSKGEGSLNPVTGVFQDSSVDGVQGRYPVINASSLSTTDLSAVAAWHILQGFLGALPQLDPNIKSREFNLWTESYGGHYGPAFFNYFYEQNQMIANGSSHGIQLSLNTLGVGNAIIDEYTQAPYYPEFAVHNTYGIKAVNDTVYNYQKFALNMISGCLDQIDHCRVTNRTTFADQAICTAAENMCRDNVEGPYYSYSGRGPYDIRRPFNDPNPPTYFVDYLNLDSTRNALGVDLNYTKLNDEVYYAFQRTGDYVYPNFIEDLEMLLNNSIRVALFYGDADYICNWFGGQAVSLAVDYTHKEEFAAAGYAPFLVNDTEYGEVRQFGNFSFLRIYEAGHEVPYYQPVASLEMFRRTLLHLDIAEGKSKVSANYSSIGSANSTHTESFVALPSNLKP</sequence>
<evidence type="ECO:0000313" key="8">
    <source>
        <dbReference type="Proteomes" id="UP001285354"/>
    </source>
</evidence>
<evidence type="ECO:0000256" key="1">
    <source>
        <dbReference type="ARBA" id="ARBA00009431"/>
    </source>
</evidence>
<evidence type="ECO:0000256" key="5">
    <source>
        <dbReference type="ARBA" id="ARBA00023180"/>
    </source>
</evidence>
<gene>
    <name evidence="7" type="ORF">QTJ16_002701</name>
</gene>
<dbReference type="Pfam" id="PF00450">
    <property type="entry name" value="Peptidase_S10"/>
    <property type="match status" value="1"/>
</dbReference>
<evidence type="ECO:0000256" key="2">
    <source>
        <dbReference type="ARBA" id="ARBA00022645"/>
    </source>
</evidence>
<dbReference type="Gene3D" id="3.40.50.1820">
    <property type="entry name" value="alpha/beta hydrolase"/>
    <property type="match status" value="1"/>
</dbReference>
<feature type="signal peptide" evidence="6">
    <location>
        <begin position="1"/>
        <end position="26"/>
    </location>
</feature>
<keyword evidence="4 6" id="KW-0378">Hydrolase</keyword>
<keyword evidence="2 6" id="KW-0121">Carboxypeptidase</keyword>